<evidence type="ECO:0000313" key="5">
    <source>
        <dbReference type="Proteomes" id="UP001275084"/>
    </source>
</evidence>
<name>A0AAJ0HTK6_9PEZI</name>
<dbReference type="AlphaFoldDB" id="A0AAJ0HTK6"/>
<keyword evidence="5" id="KW-1185">Reference proteome</keyword>
<dbReference type="InterPro" id="IPR001680">
    <property type="entry name" value="WD40_rpt"/>
</dbReference>
<protein>
    <submittedName>
        <fullName evidence="4">WD40-repeat-containing domain protein</fullName>
    </submittedName>
</protein>
<accession>A0AAJ0HTK6</accession>
<dbReference type="InterPro" id="IPR015943">
    <property type="entry name" value="WD40/YVTN_repeat-like_dom_sf"/>
</dbReference>
<evidence type="ECO:0000256" key="1">
    <source>
        <dbReference type="ARBA" id="ARBA00022574"/>
    </source>
</evidence>
<feature type="repeat" description="WD" evidence="3">
    <location>
        <begin position="56"/>
        <end position="90"/>
    </location>
</feature>
<sequence>MYQLACVDGYRCSSTEATYVLDIIPLSTGLAATSSDQRLSLFDPLRLSQGPLKSIQTNHGNLTSAKAYNTAGSVIVTTGENGTISVWDLRLDPANAQALQIKAHPSFLSLACSSETNTLAAGTELANHQASILLWDLRSPSAPKTQYNEVHSDDVTELGFHPTAPHLLLSGSTDGLVNFCDTRITDEDEVVVQALNHGSVHQAGFLNATEVFALSHDEKFALYDVAEGVEKGTATLNIGDARTALGCQYVAGVTPKLGGAGAVIGAGSQEYVHYFPPLCVTSRKIH</sequence>
<dbReference type="InterPro" id="IPR036322">
    <property type="entry name" value="WD40_repeat_dom_sf"/>
</dbReference>
<evidence type="ECO:0000256" key="2">
    <source>
        <dbReference type="ARBA" id="ARBA00022737"/>
    </source>
</evidence>
<dbReference type="PROSITE" id="PS50082">
    <property type="entry name" value="WD_REPEATS_2"/>
    <property type="match status" value="1"/>
</dbReference>
<dbReference type="SMART" id="SM00320">
    <property type="entry name" value="WD40"/>
    <property type="match status" value="3"/>
</dbReference>
<comment type="caution">
    <text evidence="4">The sequence shown here is derived from an EMBL/GenBank/DDBJ whole genome shotgun (WGS) entry which is preliminary data.</text>
</comment>
<dbReference type="SUPFAM" id="SSF50978">
    <property type="entry name" value="WD40 repeat-like"/>
    <property type="match status" value="1"/>
</dbReference>
<keyword evidence="1 3" id="KW-0853">WD repeat</keyword>
<dbReference type="InterPro" id="IPR019775">
    <property type="entry name" value="WD40_repeat_CS"/>
</dbReference>
<gene>
    <name evidence="4" type="ORF">B0T25DRAFT_445904</name>
</gene>
<dbReference type="InterPro" id="IPR039328">
    <property type="entry name" value="WDR89"/>
</dbReference>
<reference evidence="4" key="2">
    <citation type="submission" date="2023-06" db="EMBL/GenBank/DDBJ databases">
        <authorList>
            <consortium name="Lawrence Berkeley National Laboratory"/>
            <person name="Haridas S."/>
            <person name="Hensen N."/>
            <person name="Bonometti L."/>
            <person name="Westerberg I."/>
            <person name="Brannstrom I.O."/>
            <person name="Guillou S."/>
            <person name="Cros-Aarteil S."/>
            <person name="Calhoun S."/>
            <person name="Kuo A."/>
            <person name="Mondo S."/>
            <person name="Pangilinan J."/>
            <person name="Riley R."/>
            <person name="Labutti K."/>
            <person name="Andreopoulos B."/>
            <person name="Lipzen A."/>
            <person name="Chen C."/>
            <person name="Yanf M."/>
            <person name="Daum C."/>
            <person name="Ng V."/>
            <person name="Clum A."/>
            <person name="Steindorff A."/>
            <person name="Ohm R."/>
            <person name="Martin F."/>
            <person name="Silar P."/>
            <person name="Natvig D."/>
            <person name="Lalanne C."/>
            <person name="Gautier V."/>
            <person name="Ament-Velasquez S.L."/>
            <person name="Kruys A."/>
            <person name="Hutchinson M.I."/>
            <person name="Powell A.J."/>
            <person name="Barry K."/>
            <person name="Miller A.N."/>
            <person name="Grigoriev I.V."/>
            <person name="Debuchy R."/>
            <person name="Gladieux P."/>
            <person name="Thoren M.H."/>
            <person name="Johannesson H."/>
        </authorList>
    </citation>
    <scope>NUCLEOTIDE SEQUENCE</scope>
    <source>
        <strain evidence="4">CBS 955.72</strain>
    </source>
</reference>
<dbReference type="Pfam" id="PF00400">
    <property type="entry name" value="WD40"/>
    <property type="match status" value="2"/>
</dbReference>
<evidence type="ECO:0000313" key="4">
    <source>
        <dbReference type="EMBL" id="KAK3362635.1"/>
    </source>
</evidence>
<dbReference type="Proteomes" id="UP001275084">
    <property type="component" value="Unassembled WGS sequence"/>
</dbReference>
<dbReference type="PROSITE" id="PS00678">
    <property type="entry name" value="WD_REPEATS_1"/>
    <property type="match status" value="1"/>
</dbReference>
<dbReference type="PANTHER" id="PTHR22889">
    <property type="entry name" value="WD REPEAT-CONTAINING PROTEIN 89"/>
    <property type="match status" value="1"/>
</dbReference>
<keyword evidence="2" id="KW-0677">Repeat</keyword>
<dbReference type="Gene3D" id="2.130.10.10">
    <property type="entry name" value="YVTN repeat-like/Quinoprotein amine dehydrogenase"/>
    <property type="match status" value="1"/>
</dbReference>
<dbReference type="PANTHER" id="PTHR22889:SF0">
    <property type="entry name" value="WD REPEAT-CONTAINING PROTEIN 89"/>
    <property type="match status" value="1"/>
</dbReference>
<proteinExistence type="predicted"/>
<dbReference type="EMBL" id="JAUIQD010000001">
    <property type="protein sequence ID" value="KAK3362635.1"/>
    <property type="molecule type" value="Genomic_DNA"/>
</dbReference>
<organism evidence="4 5">
    <name type="scientific">Lasiosphaeria hispida</name>
    <dbReference type="NCBI Taxonomy" id="260671"/>
    <lineage>
        <taxon>Eukaryota</taxon>
        <taxon>Fungi</taxon>
        <taxon>Dikarya</taxon>
        <taxon>Ascomycota</taxon>
        <taxon>Pezizomycotina</taxon>
        <taxon>Sordariomycetes</taxon>
        <taxon>Sordariomycetidae</taxon>
        <taxon>Sordariales</taxon>
        <taxon>Lasiosphaeriaceae</taxon>
        <taxon>Lasiosphaeria</taxon>
    </lineage>
</organism>
<evidence type="ECO:0000256" key="3">
    <source>
        <dbReference type="PROSITE-ProRule" id="PRU00221"/>
    </source>
</evidence>
<reference evidence="4" key="1">
    <citation type="journal article" date="2023" name="Mol. Phylogenet. Evol.">
        <title>Genome-scale phylogeny and comparative genomics of the fungal order Sordariales.</title>
        <authorList>
            <person name="Hensen N."/>
            <person name="Bonometti L."/>
            <person name="Westerberg I."/>
            <person name="Brannstrom I.O."/>
            <person name="Guillou S."/>
            <person name="Cros-Aarteil S."/>
            <person name="Calhoun S."/>
            <person name="Haridas S."/>
            <person name="Kuo A."/>
            <person name="Mondo S."/>
            <person name="Pangilinan J."/>
            <person name="Riley R."/>
            <person name="LaButti K."/>
            <person name="Andreopoulos B."/>
            <person name="Lipzen A."/>
            <person name="Chen C."/>
            <person name="Yan M."/>
            <person name="Daum C."/>
            <person name="Ng V."/>
            <person name="Clum A."/>
            <person name="Steindorff A."/>
            <person name="Ohm R.A."/>
            <person name="Martin F."/>
            <person name="Silar P."/>
            <person name="Natvig D.O."/>
            <person name="Lalanne C."/>
            <person name="Gautier V."/>
            <person name="Ament-Velasquez S.L."/>
            <person name="Kruys A."/>
            <person name="Hutchinson M.I."/>
            <person name="Powell A.J."/>
            <person name="Barry K."/>
            <person name="Miller A.N."/>
            <person name="Grigoriev I.V."/>
            <person name="Debuchy R."/>
            <person name="Gladieux P."/>
            <person name="Hiltunen Thoren M."/>
            <person name="Johannesson H."/>
        </authorList>
    </citation>
    <scope>NUCLEOTIDE SEQUENCE</scope>
    <source>
        <strain evidence="4">CBS 955.72</strain>
    </source>
</reference>